<dbReference type="EMBL" id="CP115612">
    <property type="protein sequence ID" value="WBW73891.1"/>
    <property type="molecule type" value="Genomic_DNA"/>
</dbReference>
<sequence length="433" mass="49243">MKVIKRDKRFFHKKNETIISCSTVNYAAKEVIYELTSSPKLKSSDVALTFEFDSPIFFQESELKGLIHLAVKPKEQSVDFIRIEVQVLGISQCKQGHPTVFFCTGKSIMDRKYTVPNELAEYAMNTTGDYSIAIQHTQGIPVAFEIDLYGQAGGPGRQSTPHFKVNYYIYANAIYQFGDKVKKVRECQEINVLPKMLSSSFLLSPPLLCVSKPKPKIGFCKQNTANRLTVRLPRSQWLGGESIIAYVKMENYGDYEIKHLNLSLFKRITIFRGPLGKKDQPDALSRVKKRNSIRKEIWICVQKEEIHDKRKSGYCNWQEISTLGTHTMECQIRVPQKEVTINVGSDFQVEYVLQVLVGSKWRTLNCIKMPIQIIPACAPPAGQDASFVDAAIYNSEDESIVLPQNPPSEFHRVSYEPHPTAEHVSTHDYVFFG</sequence>
<dbReference type="Pfam" id="PF02752">
    <property type="entry name" value="Arrestin_C"/>
    <property type="match status" value="1"/>
</dbReference>
<dbReference type="RefSeq" id="XP_056038134.1">
    <property type="nucleotide sequence ID" value="XM_056181409.1"/>
</dbReference>
<dbReference type="GeneID" id="80876098"/>
<proteinExistence type="predicted"/>
<evidence type="ECO:0000313" key="2">
    <source>
        <dbReference type="EMBL" id="WBW73891.1"/>
    </source>
</evidence>
<dbReference type="InterPro" id="IPR014752">
    <property type="entry name" value="Arrestin-like_C"/>
</dbReference>
<accession>A0AAF0AVS6</accession>
<dbReference type="Gene3D" id="2.60.40.640">
    <property type="match status" value="1"/>
</dbReference>
<reference evidence="2 3" key="1">
    <citation type="journal article" date="2023" name="G3 (Bethesda)">
        <title>A high-quality reference genome for the fission yeast Schizosaccharomyces osmophilus.</title>
        <authorList>
            <person name="Jia G.S."/>
            <person name="Zhang W.C."/>
            <person name="Liang Y."/>
            <person name="Liu X.H."/>
            <person name="Rhind N."/>
            <person name="Pidoux A."/>
            <person name="Brysch-Herzberg M."/>
            <person name="Du L.L."/>
        </authorList>
    </citation>
    <scope>NUCLEOTIDE SEQUENCE [LARGE SCALE GENOMIC DNA]</scope>
    <source>
        <strain evidence="2 3">CBS 15793</strain>
    </source>
</reference>
<organism evidence="2 3">
    <name type="scientific">Schizosaccharomyces osmophilus</name>
    <dbReference type="NCBI Taxonomy" id="2545709"/>
    <lineage>
        <taxon>Eukaryota</taxon>
        <taxon>Fungi</taxon>
        <taxon>Dikarya</taxon>
        <taxon>Ascomycota</taxon>
        <taxon>Taphrinomycotina</taxon>
        <taxon>Schizosaccharomycetes</taxon>
        <taxon>Schizosaccharomycetales</taxon>
        <taxon>Schizosaccharomycetaceae</taxon>
        <taxon>Schizosaccharomyces</taxon>
    </lineage>
</organism>
<protein>
    <submittedName>
        <fullName evidence="2">Arrestin, implicated in vesicle-mediated transport, meiosis specific</fullName>
    </submittedName>
</protein>
<dbReference type="InterPro" id="IPR014756">
    <property type="entry name" value="Ig_E-set"/>
</dbReference>
<dbReference type="Proteomes" id="UP001212411">
    <property type="component" value="Chromosome 2"/>
</dbReference>
<dbReference type="AlphaFoldDB" id="A0AAF0AVS6"/>
<gene>
    <name evidence="2" type="ORF">SOMG_02618</name>
</gene>
<dbReference type="InterPro" id="IPR011022">
    <property type="entry name" value="Arrestin_C-like"/>
</dbReference>
<evidence type="ECO:0000313" key="3">
    <source>
        <dbReference type="Proteomes" id="UP001212411"/>
    </source>
</evidence>
<name>A0AAF0AVS6_9SCHI</name>
<dbReference type="SUPFAM" id="SSF81296">
    <property type="entry name" value="E set domains"/>
    <property type="match status" value="1"/>
</dbReference>
<keyword evidence="3" id="KW-1185">Reference proteome</keyword>
<evidence type="ECO:0000259" key="1">
    <source>
        <dbReference type="Pfam" id="PF02752"/>
    </source>
</evidence>
<feature type="domain" description="Arrestin C-terminal-like" evidence="1">
    <location>
        <begin position="228"/>
        <end position="373"/>
    </location>
</feature>
<dbReference type="KEGG" id="som:SOMG_02618"/>